<feature type="transmembrane region" description="Helical" evidence="1">
    <location>
        <begin position="448"/>
        <end position="469"/>
    </location>
</feature>
<keyword evidence="3" id="KW-0449">Lipoprotein</keyword>
<feature type="transmembrane region" description="Helical" evidence="1">
    <location>
        <begin position="200"/>
        <end position="220"/>
    </location>
</feature>
<keyword evidence="3" id="KW-0808">Transferase</keyword>
<proteinExistence type="predicted"/>
<feature type="transmembrane region" description="Helical" evidence="1">
    <location>
        <begin position="164"/>
        <end position="193"/>
    </location>
</feature>
<keyword evidence="1" id="KW-1133">Transmembrane helix</keyword>
<feature type="transmembrane region" description="Helical" evidence="1">
    <location>
        <begin position="88"/>
        <end position="110"/>
    </location>
</feature>
<dbReference type="PANTHER" id="PTHR38686:SF1">
    <property type="entry name" value="APOLIPOPROTEIN N-ACYLTRANSFERASE"/>
    <property type="match status" value="1"/>
</dbReference>
<keyword evidence="1" id="KW-0812">Transmembrane</keyword>
<dbReference type="InterPro" id="IPR004563">
    <property type="entry name" value="Apolipo_AcylTrfase"/>
</dbReference>
<evidence type="ECO:0000259" key="2">
    <source>
        <dbReference type="Pfam" id="PF20154"/>
    </source>
</evidence>
<keyword evidence="1" id="KW-0472">Membrane</keyword>
<accession>A0A1X7AN33</accession>
<feature type="transmembrane region" description="Helical" evidence="1">
    <location>
        <begin position="122"/>
        <end position="144"/>
    </location>
</feature>
<feature type="domain" description="Apolipoprotein N-acyltransferase N-terminal" evidence="2">
    <location>
        <begin position="18"/>
        <end position="184"/>
    </location>
</feature>
<dbReference type="Pfam" id="PF20154">
    <property type="entry name" value="LNT_N"/>
    <property type="match status" value="1"/>
</dbReference>
<dbReference type="PANTHER" id="PTHR38686">
    <property type="entry name" value="APOLIPOPROTEIN N-ACYLTRANSFERASE"/>
    <property type="match status" value="1"/>
</dbReference>
<dbReference type="AlphaFoldDB" id="A0A1X7AN33"/>
<dbReference type="GO" id="GO:0016020">
    <property type="term" value="C:membrane"/>
    <property type="evidence" value="ECO:0007669"/>
    <property type="project" value="InterPro"/>
</dbReference>
<dbReference type="InterPro" id="IPR045378">
    <property type="entry name" value="LNT_N"/>
</dbReference>
<keyword evidence="4" id="KW-1185">Reference proteome</keyword>
<name>A0A1X7AN33_9GAMM</name>
<gene>
    <name evidence="3" type="ORF">EHSB41UT_03467</name>
</gene>
<dbReference type="Proteomes" id="UP000196573">
    <property type="component" value="Unassembled WGS sequence"/>
</dbReference>
<protein>
    <submittedName>
        <fullName evidence="3">Apolipoprotein N-acyltransferase</fullName>
    </submittedName>
</protein>
<keyword evidence="3" id="KW-0012">Acyltransferase</keyword>
<feature type="transmembrane region" description="Helical" evidence="1">
    <location>
        <begin position="52"/>
        <end position="73"/>
    </location>
</feature>
<dbReference type="GO" id="GO:0016410">
    <property type="term" value="F:N-acyltransferase activity"/>
    <property type="evidence" value="ECO:0007669"/>
    <property type="project" value="InterPro"/>
</dbReference>
<evidence type="ECO:0000313" key="4">
    <source>
        <dbReference type="Proteomes" id="UP000196573"/>
    </source>
</evidence>
<evidence type="ECO:0000256" key="1">
    <source>
        <dbReference type="SAM" id="Phobius"/>
    </source>
</evidence>
<evidence type="ECO:0000313" key="3">
    <source>
        <dbReference type="EMBL" id="SMA49685.1"/>
    </source>
</evidence>
<dbReference type="EMBL" id="FWPT01000008">
    <property type="protein sequence ID" value="SMA49685.1"/>
    <property type="molecule type" value="Genomic_DNA"/>
</dbReference>
<sequence length="476" mass="53356">MKKNSAAPLLELSSGLTAGIFIPLGQIPLNFWPLSLLGFALLYYRLQSFNKWLTFCTVAGFSIAYFISGQLWIFNSLYLGNSHSTEELVSGALMLFIVPACICTFIMGLYPACCQLMNVQRFTVASSILFSALWGLFELIYALIPPSFPLLISGYAVLGHLWDPVLPILGVLGSGFLLVLLSCLFAASFYALLNRKRAKFYWLLPCLIIMLLSTFCLPDTEWTRRYDNRVFHYRLQINSNPDKPDSFFTDTSNPIPRLIILGGVDADAHRPYLLQKLPDLSNNKDSAFLVLMPRPEHCPDVFCSIGEGEGCSLEKLRTHKPAVNMQNCNLSRLPIKKSAFARHPSVDSNRLLVMNNGTDGLPFLAIDTVSGSEIIVAFDIPYRGHVIRERLLHADRARALETGRPVVRYSNQGVSAEINHMGIIEGRFLPEQDRVDGELTPMVGKTPFMYLGRYAFLALLATIFIAFAYRRLFQSL</sequence>
<dbReference type="RefSeq" id="WP_087112128.1">
    <property type="nucleotide sequence ID" value="NZ_CBCSCN010000010.1"/>
</dbReference>
<organism evidence="3 4">
    <name type="scientific">Parendozoicomonas haliclonae</name>
    <dbReference type="NCBI Taxonomy" id="1960125"/>
    <lineage>
        <taxon>Bacteria</taxon>
        <taxon>Pseudomonadati</taxon>
        <taxon>Pseudomonadota</taxon>
        <taxon>Gammaproteobacteria</taxon>
        <taxon>Oceanospirillales</taxon>
        <taxon>Endozoicomonadaceae</taxon>
        <taxon>Parendozoicomonas</taxon>
    </lineage>
</organism>
<dbReference type="GO" id="GO:0042158">
    <property type="term" value="P:lipoprotein biosynthetic process"/>
    <property type="evidence" value="ECO:0007669"/>
    <property type="project" value="InterPro"/>
</dbReference>
<reference evidence="3 4" key="1">
    <citation type="submission" date="2017-03" db="EMBL/GenBank/DDBJ databases">
        <authorList>
            <person name="Afonso C.L."/>
            <person name="Miller P.J."/>
            <person name="Scott M.A."/>
            <person name="Spackman E."/>
            <person name="Goraichik I."/>
            <person name="Dimitrov K.M."/>
            <person name="Suarez D.L."/>
            <person name="Swayne D.E."/>
        </authorList>
    </citation>
    <scope>NUCLEOTIDE SEQUENCE [LARGE SCALE GENOMIC DNA]</scope>
    <source>
        <strain evidence="3">SB41UT1</strain>
    </source>
</reference>
<feature type="transmembrane region" description="Helical" evidence="1">
    <location>
        <begin position="20"/>
        <end position="43"/>
    </location>
</feature>
<dbReference type="OrthoDB" id="9804277at2"/>